<dbReference type="InterPro" id="IPR029044">
    <property type="entry name" value="Nucleotide-diphossugar_trans"/>
</dbReference>
<dbReference type="EMBL" id="AP025564">
    <property type="protein sequence ID" value="BDE95991.1"/>
    <property type="molecule type" value="Genomic_DNA"/>
</dbReference>
<dbReference type="SUPFAM" id="SSF53448">
    <property type="entry name" value="Nucleotide-diphospho-sugar transferases"/>
    <property type="match status" value="1"/>
</dbReference>
<accession>A0ABN6MDC6</accession>
<dbReference type="PANTHER" id="PTHR22916:SF3">
    <property type="entry name" value="UDP-GLCNAC:BETAGAL BETA-1,3-N-ACETYLGLUCOSAMINYLTRANSFERASE-LIKE PROTEIN 1"/>
    <property type="match status" value="1"/>
</dbReference>
<evidence type="ECO:0000313" key="2">
    <source>
        <dbReference type="EMBL" id="BDE95991.1"/>
    </source>
</evidence>
<gene>
    <name evidence="2" type="ORF">CE91St30_13240</name>
</gene>
<protein>
    <recommendedName>
        <fullName evidence="1">Glycosyltransferase 2-like domain-containing protein</fullName>
    </recommendedName>
</protein>
<dbReference type="PANTHER" id="PTHR22916">
    <property type="entry name" value="GLYCOSYLTRANSFERASE"/>
    <property type="match status" value="1"/>
</dbReference>
<name>A0ABN6MDC6_9ACTN</name>
<evidence type="ECO:0000259" key="1">
    <source>
        <dbReference type="Pfam" id="PF00535"/>
    </source>
</evidence>
<organism evidence="2 3">
    <name type="scientific">Raoultibacter timonensis</name>
    <dbReference type="NCBI Taxonomy" id="1907662"/>
    <lineage>
        <taxon>Bacteria</taxon>
        <taxon>Bacillati</taxon>
        <taxon>Actinomycetota</taxon>
        <taxon>Coriobacteriia</taxon>
        <taxon>Eggerthellales</taxon>
        <taxon>Eggerthellaceae</taxon>
        <taxon>Raoultibacter</taxon>
    </lineage>
</organism>
<dbReference type="RefSeq" id="WP_244412250.1">
    <property type="nucleotide sequence ID" value="NZ_AP025564.1"/>
</dbReference>
<evidence type="ECO:0000313" key="3">
    <source>
        <dbReference type="Proteomes" id="UP001320544"/>
    </source>
</evidence>
<dbReference type="Proteomes" id="UP001320544">
    <property type="component" value="Chromosome"/>
</dbReference>
<keyword evidence="3" id="KW-1185">Reference proteome</keyword>
<reference evidence="2 3" key="1">
    <citation type="submission" date="2022-01" db="EMBL/GenBank/DDBJ databases">
        <title>Novel bile acid biosynthetic pathways are enriched in the microbiome of centenarians.</title>
        <authorList>
            <person name="Sato Y."/>
            <person name="Atarashi K."/>
            <person name="Plichta R.D."/>
            <person name="Arai Y."/>
            <person name="Sasajima S."/>
            <person name="Kearney M.S."/>
            <person name="Suda W."/>
            <person name="Takeshita K."/>
            <person name="Sasaki T."/>
            <person name="Okamoto S."/>
            <person name="Skelly N.A."/>
            <person name="Okamura Y."/>
            <person name="Vlamakis H."/>
            <person name="Li Y."/>
            <person name="Tanoue T."/>
            <person name="Takei H."/>
            <person name="Nittono H."/>
            <person name="Narushima S."/>
            <person name="Irie J."/>
            <person name="Itoh H."/>
            <person name="Moriya K."/>
            <person name="Sugiura Y."/>
            <person name="Suematsu M."/>
            <person name="Moritoki N."/>
            <person name="Shibata S."/>
            <person name="Littman R.D."/>
            <person name="Fischbach A.M."/>
            <person name="Uwamino Y."/>
            <person name="Inoue T."/>
            <person name="Honda A."/>
            <person name="Hattori M."/>
            <person name="Murai T."/>
            <person name="Xavier J.R."/>
            <person name="Hirose N."/>
            <person name="Honda K."/>
        </authorList>
    </citation>
    <scope>NUCLEOTIDE SEQUENCE [LARGE SCALE GENOMIC DNA]</scope>
    <source>
        <strain evidence="2 3">CE91-St30</strain>
    </source>
</reference>
<proteinExistence type="predicted"/>
<sequence length="377" mass="42564">MDTSRKAPRISVIVPVYNVGAFLDQCLSSVRAQTMNDMEIICLNDGSTDDSLAIMKHHAARDGRLRVVDKENEGYGATCNRGIDLARGEYVAIVEPDDYLLPTMYEDLLAFVDSFSGKIDVAKEAWFDVIDWDDPSVERIVSGYLYKRLPTSRTVHTVDELPELLEGHPAIWSALYRREFLSQRGIRFHSYPGAGWADNPFLVDTLCQAERIVYLDAMHYCYRNELSGGKGRPVDEERLAMPLARWEDMTQGIAACGVDDPLVWQAHYQRGFNYIDDIIAQGGWESPRIKAGIRDALLTMREDLVLGHPKLSPAKKRFYLEQIGRTDTPKLSSWPYMRHLAREFAVRLRAQGLAGACRALGGFSRQKASGRDAEKVK</sequence>
<feature type="domain" description="Glycosyltransferase 2-like" evidence="1">
    <location>
        <begin position="11"/>
        <end position="114"/>
    </location>
</feature>
<dbReference type="InterPro" id="IPR001173">
    <property type="entry name" value="Glyco_trans_2-like"/>
</dbReference>
<dbReference type="Pfam" id="PF00535">
    <property type="entry name" value="Glycos_transf_2"/>
    <property type="match status" value="1"/>
</dbReference>
<dbReference type="Gene3D" id="3.90.550.10">
    <property type="entry name" value="Spore Coat Polysaccharide Biosynthesis Protein SpsA, Chain A"/>
    <property type="match status" value="1"/>
</dbReference>
<dbReference type="CDD" id="cd00761">
    <property type="entry name" value="Glyco_tranf_GTA_type"/>
    <property type="match status" value="1"/>
</dbReference>